<organism evidence="2 3">
    <name type="scientific">Liquidambar formosana</name>
    <name type="common">Formosan gum</name>
    <dbReference type="NCBI Taxonomy" id="63359"/>
    <lineage>
        <taxon>Eukaryota</taxon>
        <taxon>Viridiplantae</taxon>
        <taxon>Streptophyta</taxon>
        <taxon>Embryophyta</taxon>
        <taxon>Tracheophyta</taxon>
        <taxon>Spermatophyta</taxon>
        <taxon>Magnoliopsida</taxon>
        <taxon>eudicotyledons</taxon>
        <taxon>Gunneridae</taxon>
        <taxon>Pentapetalae</taxon>
        <taxon>Saxifragales</taxon>
        <taxon>Altingiaceae</taxon>
        <taxon>Liquidambar</taxon>
    </lineage>
</organism>
<gene>
    <name evidence="2" type="ORF">L1049_000651</name>
</gene>
<keyword evidence="3" id="KW-1185">Reference proteome</keyword>
<evidence type="ECO:0000313" key="3">
    <source>
        <dbReference type="Proteomes" id="UP001415857"/>
    </source>
</evidence>
<proteinExistence type="predicted"/>
<name>A0AAP0NAU7_LIQFO</name>
<protein>
    <recommendedName>
        <fullName evidence="1">Putative plant transposon protein domain-containing protein</fullName>
    </recommendedName>
</protein>
<evidence type="ECO:0000259" key="1">
    <source>
        <dbReference type="Pfam" id="PF20167"/>
    </source>
</evidence>
<feature type="domain" description="Putative plant transposon protein" evidence="1">
    <location>
        <begin position="62"/>
        <end position="238"/>
    </location>
</feature>
<accession>A0AAP0NAU7</accession>
<comment type="caution">
    <text evidence="2">The sequence shown here is derived from an EMBL/GenBank/DDBJ whole genome shotgun (WGS) entry which is preliminary data.</text>
</comment>
<dbReference type="Pfam" id="PF20167">
    <property type="entry name" value="Transposase_32"/>
    <property type="match status" value="1"/>
</dbReference>
<dbReference type="Proteomes" id="UP001415857">
    <property type="component" value="Unassembled WGS sequence"/>
</dbReference>
<dbReference type="InterPro" id="IPR046796">
    <property type="entry name" value="Transposase_32_dom"/>
</dbReference>
<dbReference type="EMBL" id="JBBPBK010000015">
    <property type="protein sequence ID" value="KAK9268886.1"/>
    <property type="molecule type" value="Genomic_DNA"/>
</dbReference>
<evidence type="ECO:0000313" key="2">
    <source>
        <dbReference type="EMBL" id="KAK9268886.1"/>
    </source>
</evidence>
<reference evidence="2 3" key="1">
    <citation type="journal article" date="2024" name="Plant J.">
        <title>Genome sequences and population genomics reveal climatic adaptation and genomic divergence between two closely related sweetgum species.</title>
        <authorList>
            <person name="Xu W.Q."/>
            <person name="Ren C.Q."/>
            <person name="Zhang X.Y."/>
            <person name="Comes H.P."/>
            <person name="Liu X.H."/>
            <person name="Li Y.G."/>
            <person name="Kettle C.J."/>
            <person name="Jalonen R."/>
            <person name="Gaisberger H."/>
            <person name="Ma Y.Z."/>
            <person name="Qiu Y.X."/>
        </authorList>
    </citation>
    <scope>NUCLEOTIDE SEQUENCE [LARGE SCALE GENOMIC DNA]</scope>
    <source>
        <strain evidence="2">Hangzhou</strain>
    </source>
</reference>
<sequence>MRSQRDQGFKKQGTSLGERLGVFSPTSPWPQILKRRKGVGSHNEKFISPQAQDLFENFISKRVVNPLFSIVGNALEEPTKLYYANFHDTDSEACIFSTTVYRVTLNLNPDVISSVLGLPRPSNPELFPPPDPLPNKEEIILTLSGREVEWGISLKRKELPKFRILALMLLYTLVPKGHVSVISSQMVYIVYCLENKLRIHAPYILCKTMIEAAKAKGPKKGLPFGILVTKLLEQFLVPIPAGCTVIKAMSPMCAATVSRMGELDNPPPIAPNVPRRPVVNS</sequence>
<dbReference type="AlphaFoldDB" id="A0AAP0NAU7"/>